<feature type="disulfide bond" evidence="2">
    <location>
        <begin position="95"/>
        <end position="129"/>
    </location>
</feature>
<dbReference type="RefSeq" id="XP_031557495.1">
    <property type="nucleotide sequence ID" value="XM_031701635.1"/>
</dbReference>
<feature type="domain" description="ShKT" evidence="4">
    <location>
        <begin position="95"/>
        <end position="129"/>
    </location>
</feature>
<keyword evidence="3" id="KW-0472">Membrane</keyword>
<feature type="disulfide bond" evidence="2">
    <location>
        <begin position="113"/>
        <end position="126"/>
    </location>
</feature>
<reference evidence="6" key="1">
    <citation type="submission" date="2025-08" db="UniProtKB">
        <authorList>
            <consortium name="RefSeq"/>
        </authorList>
    </citation>
    <scope>IDENTIFICATION</scope>
</reference>
<name>A0A6P8HXU6_ACTTE</name>
<keyword evidence="3" id="KW-1133">Transmembrane helix</keyword>
<dbReference type="PROSITE" id="PS51670">
    <property type="entry name" value="SHKT"/>
    <property type="match status" value="1"/>
</dbReference>
<evidence type="ECO:0000256" key="3">
    <source>
        <dbReference type="SAM" id="Phobius"/>
    </source>
</evidence>
<keyword evidence="2" id="KW-1015">Disulfide bond</keyword>
<evidence type="ECO:0000256" key="2">
    <source>
        <dbReference type="PROSITE-ProRule" id="PRU01005"/>
    </source>
</evidence>
<dbReference type="OrthoDB" id="10537080at2759"/>
<dbReference type="GO" id="GO:0090729">
    <property type="term" value="F:toxin activity"/>
    <property type="evidence" value="ECO:0007669"/>
    <property type="project" value="UniProtKB-KW"/>
</dbReference>
<keyword evidence="5" id="KW-1185">Reference proteome</keyword>
<dbReference type="AlphaFoldDB" id="A0A6P8HXU6"/>
<evidence type="ECO:0000256" key="1">
    <source>
        <dbReference type="ARBA" id="ARBA00022656"/>
    </source>
</evidence>
<sequence length="129" mass="14923">MRKAYDKLPIYFFKQSKTTHTSSDVDQTSSFADKGRGNPQILHLRYLNIMNSKLIVVFLLCAILVVSVTSRPERSWDDLDGIEEYEEKRTFKRGCSDYKSSTYCNSVKSRNECGISKYRSYCRKSCVSC</sequence>
<evidence type="ECO:0000259" key="4">
    <source>
        <dbReference type="PROSITE" id="PS51670"/>
    </source>
</evidence>
<accession>A0A6P8HXU6</accession>
<dbReference type="InterPro" id="IPR003582">
    <property type="entry name" value="ShKT_dom"/>
</dbReference>
<evidence type="ECO:0000313" key="6">
    <source>
        <dbReference type="RefSeq" id="XP_031557495.1"/>
    </source>
</evidence>
<gene>
    <name evidence="6" type="primary">LOC116294107</name>
</gene>
<feature type="disulfide bond" evidence="2">
    <location>
        <begin position="104"/>
        <end position="122"/>
    </location>
</feature>
<keyword evidence="1" id="KW-0800">Toxin</keyword>
<dbReference type="KEGG" id="aten:116294107"/>
<organism evidence="5 6">
    <name type="scientific">Actinia tenebrosa</name>
    <name type="common">Australian red waratah sea anemone</name>
    <dbReference type="NCBI Taxonomy" id="6105"/>
    <lineage>
        <taxon>Eukaryota</taxon>
        <taxon>Metazoa</taxon>
        <taxon>Cnidaria</taxon>
        <taxon>Anthozoa</taxon>
        <taxon>Hexacorallia</taxon>
        <taxon>Actiniaria</taxon>
        <taxon>Actiniidae</taxon>
        <taxon>Actinia</taxon>
    </lineage>
</organism>
<keyword evidence="3" id="KW-0812">Transmembrane</keyword>
<feature type="transmembrane region" description="Helical" evidence="3">
    <location>
        <begin position="54"/>
        <end position="70"/>
    </location>
</feature>
<evidence type="ECO:0000313" key="5">
    <source>
        <dbReference type="Proteomes" id="UP000515163"/>
    </source>
</evidence>
<dbReference type="GeneID" id="116294107"/>
<dbReference type="Proteomes" id="UP000515163">
    <property type="component" value="Unplaced"/>
</dbReference>
<protein>
    <submittedName>
        <fullName evidence="6">U-actitoxin-Avd11a-like</fullName>
    </submittedName>
</protein>
<proteinExistence type="predicted"/>
<dbReference type="InParanoid" id="A0A6P8HXU6"/>